<protein>
    <submittedName>
        <fullName evidence="1">Uncharacterized protein</fullName>
    </submittedName>
</protein>
<dbReference type="RefSeq" id="WP_009055492.1">
    <property type="nucleotide sequence ID" value="NZ_AJYA01000025.1"/>
</dbReference>
<dbReference type="STRING" id="1189621.A3SI_11989"/>
<proteinExistence type="predicted"/>
<accession>I5C1Y5</accession>
<gene>
    <name evidence="1" type="ORF">A3SI_11989</name>
</gene>
<reference evidence="1 2" key="1">
    <citation type="submission" date="2012-05" db="EMBL/GenBank/DDBJ databases">
        <title>Genome sequence of Nitritalea halalkaliphila LW7.</title>
        <authorList>
            <person name="Jangir P.K."/>
            <person name="Singh A."/>
            <person name="Shivaji S."/>
            <person name="Sharma R."/>
        </authorList>
    </citation>
    <scope>NUCLEOTIDE SEQUENCE [LARGE SCALE GENOMIC DNA]</scope>
    <source>
        <strain evidence="1 2">LW7</strain>
    </source>
</reference>
<keyword evidence="2" id="KW-1185">Reference proteome</keyword>
<name>I5C1Y5_9BACT</name>
<dbReference type="AlphaFoldDB" id="I5C1Y5"/>
<organism evidence="1 2">
    <name type="scientific">Nitritalea halalkaliphila LW7</name>
    <dbReference type="NCBI Taxonomy" id="1189621"/>
    <lineage>
        <taxon>Bacteria</taxon>
        <taxon>Pseudomonadati</taxon>
        <taxon>Bacteroidota</taxon>
        <taxon>Cytophagia</taxon>
        <taxon>Cytophagales</taxon>
        <taxon>Cyclobacteriaceae</taxon>
        <taxon>Nitritalea</taxon>
    </lineage>
</organism>
<sequence>MNQANADIVKETASFHHLYEKAIQKHWEKAWAEGKLVPLFRDAWTGKRLLPDDAFCFMHIFSERELREAFQHELHQETILQMLHAHENLIPTTKAIFESKGSMNPKLWLANDAHVKRFHIDTELAIASIQTAETHITTMYMEFRGQVQ</sequence>
<comment type="caution">
    <text evidence="1">The sequence shown here is derived from an EMBL/GenBank/DDBJ whole genome shotgun (WGS) entry which is preliminary data.</text>
</comment>
<dbReference type="OrthoDB" id="824656at2"/>
<evidence type="ECO:0000313" key="2">
    <source>
        <dbReference type="Proteomes" id="UP000005551"/>
    </source>
</evidence>
<dbReference type="EMBL" id="AJYA01000025">
    <property type="protein sequence ID" value="EIM75837.1"/>
    <property type="molecule type" value="Genomic_DNA"/>
</dbReference>
<evidence type="ECO:0000313" key="1">
    <source>
        <dbReference type="EMBL" id="EIM75837.1"/>
    </source>
</evidence>
<dbReference type="Proteomes" id="UP000005551">
    <property type="component" value="Unassembled WGS sequence"/>
</dbReference>